<dbReference type="PROSITE" id="PS00518">
    <property type="entry name" value="ZF_RING_1"/>
    <property type="match status" value="1"/>
</dbReference>
<keyword evidence="5" id="KW-0479">Metal-binding</keyword>
<dbReference type="Pfam" id="PF13923">
    <property type="entry name" value="zf-C3HC4_2"/>
    <property type="match status" value="1"/>
</dbReference>
<protein>
    <recommendedName>
        <fullName evidence="3">RING-type E3 ubiquitin transferase</fullName>
        <ecNumber evidence="3">2.3.2.27</ecNumber>
    </recommendedName>
</protein>
<evidence type="ECO:0000256" key="4">
    <source>
        <dbReference type="ARBA" id="ARBA00022679"/>
    </source>
</evidence>
<keyword evidence="7" id="KW-0862">Zinc</keyword>
<dbReference type="EC" id="2.3.2.27" evidence="3"/>
<dbReference type="WBParaSite" id="L893_g27579.t1">
    <property type="protein sequence ID" value="L893_g27579.t1"/>
    <property type="gene ID" value="L893_g27579"/>
</dbReference>
<dbReference type="Proteomes" id="UP000095287">
    <property type="component" value="Unplaced"/>
</dbReference>
<dbReference type="PANTHER" id="PTHR46076">
    <property type="entry name" value="E3 UBIQUITIN-PROTEIN LIGASE RING1 / RING 2 FAMILY MEMBER"/>
    <property type="match status" value="1"/>
</dbReference>
<organism evidence="11 12">
    <name type="scientific">Steinernema glaseri</name>
    <dbReference type="NCBI Taxonomy" id="37863"/>
    <lineage>
        <taxon>Eukaryota</taxon>
        <taxon>Metazoa</taxon>
        <taxon>Ecdysozoa</taxon>
        <taxon>Nematoda</taxon>
        <taxon>Chromadorea</taxon>
        <taxon>Rhabditida</taxon>
        <taxon>Tylenchina</taxon>
        <taxon>Panagrolaimomorpha</taxon>
        <taxon>Strongyloidoidea</taxon>
        <taxon>Steinernematidae</taxon>
        <taxon>Steinernema</taxon>
    </lineage>
</organism>
<keyword evidence="11" id="KW-1185">Reference proteome</keyword>
<dbReference type="InterPro" id="IPR013083">
    <property type="entry name" value="Znf_RING/FYVE/PHD"/>
</dbReference>
<evidence type="ECO:0000313" key="11">
    <source>
        <dbReference type="Proteomes" id="UP000095287"/>
    </source>
</evidence>
<feature type="domain" description="RING-type" evidence="10">
    <location>
        <begin position="52"/>
        <end position="92"/>
    </location>
</feature>
<comment type="pathway">
    <text evidence="2">Protein modification; protein ubiquitination.</text>
</comment>
<evidence type="ECO:0000256" key="7">
    <source>
        <dbReference type="ARBA" id="ARBA00022833"/>
    </source>
</evidence>
<dbReference type="SMART" id="SM00184">
    <property type="entry name" value="RING"/>
    <property type="match status" value="1"/>
</dbReference>
<dbReference type="AlphaFoldDB" id="A0A1I7ZLB8"/>
<dbReference type="GO" id="GO:0031519">
    <property type="term" value="C:PcG protein complex"/>
    <property type="evidence" value="ECO:0007669"/>
    <property type="project" value="TreeGrafter"/>
</dbReference>
<feature type="region of interest" description="Disordered" evidence="9">
    <location>
        <begin position="152"/>
        <end position="174"/>
    </location>
</feature>
<name>A0A1I7ZLB8_9BILA</name>
<dbReference type="GO" id="GO:0008270">
    <property type="term" value="F:zinc ion binding"/>
    <property type="evidence" value="ECO:0007669"/>
    <property type="project" value="UniProtKB-KW"/>
</dbReference>
<evidence type="ECO:0000259" key="10">
    <source>
        <dbReference type="PROSITE" id="PS50089"/>
    </source>
</evidence>
<dbReference type="InterPro" id="IPR017907">
    <property type="entry name" value="Znf_RING_CS"/>
</dbReference>
<dbReference type="GO" id="GO:0000151">
    <property type="term" value="C:ubiquitin ligase complex"/>
    <property type="evidence" value="ECO:0007669"/>
    <property type="project" value="InterPro"/>
</dbReference>
<keyword evidence="6 8" id="KW-0863">Zinc-finger</keyword>
<accession>A0A1I7ZLB8</accession>
<keyword evidence="4" id="KW-0808">Transferase</keyword>
<sequence>MVKRGGGRRGPHVTHDLSDYDKEYLSGKNFRPDFDVEAKALNIENLQKELSCPICKNILQRTKITKDCMHRFCANCIVPLLRDGQKECPVCKKDFAKNGPLRDDLNYDGIIEAIRHSQPSPVKKRKFSDVFNEELHPLPKPQPASEEFPALRAELNGDGPPKTPPRPQEVDDSSDGFKAPVIPGNTPLMVTPPQAKPTCVKEFYVDINQVSRDPNTSKLSKLGDATLQMILSHLRNVKLAKDHSYDFEVVEPADPNVKKVTVRALIRPPAQQVPEPEPKVEPARYPPKKARYYDEIFGYHKRLMTPTLNTELVLWPDRGHFNDRAIPRALRKSRYIITSGDAKIGQMIEYLFIRAKVESDNFDFRDTLKIDFGTVLDERPATAFRFVDGERGPVVKCEQLCGPEKARCMMVCTAEPFRAVDPEFAISEVLTSSSNHFNLKRPYRLVFRVTRRT</sequence>
<dbReference type="InterPro" id="IPR043540">
    <property type="entry name" value="RING1/RING2"/>
</dbReference>
<dbReference type="InterPro" id="IPR001841">
    <property type="entry name" value="Znf_RING"/>
</dbReference>
<evidence type="ECO:0000256" key="3">
    <source>
        <dbReference type="ARBA" id="ARBA00012483"/>
    </source>
</evidence>
<evidence type="ECO:0000313" key="12">
    <source>
        <dbReference type="WBParaSite" id="L893_g27579.t1"/>
    </source>
</evidence>
<evidence type="ECO:0000256" key="5">
    <source>
        <dbReference type="ARBA" id="ARBA00022723"/>
    </source>
</evidence>
<dbReference type="PROSITE" id="PS50089">
    <property type="entry name" value="ZF_RING_2"/>
    <property type="match status" value="1"/>
</dbReference>
<evidence type="ECO:0000256" key="9">
    <source>
        <dbReference type="SAM" id="MobiDB-lite"/>
    </source>
</evidence>
<dbReference type="UniPathway" id="UPA00143"/>
<dbReference type="GO" id="GO:0003682">
    <property type="term" value="F:chromatin binding"/>
    <property type="evidence" value="ECO:0007669"/>
    <property type="project" value="TreeGrafter"/>
</dbReference>
<dbReference type="PANTHER" id="PTHR46076:SF3">
    <property type="entry name" value="E3 UBIQUITIN-PROTEIN LIGASE RING1"/>
    <property type="match status" value="1"/>
</dbReference>
<evidence type="ECO:0000256" key="2">
    <source>
        <dbReference type="ARBA" id="ARBA00004906"/>
    </source>
</evidence>
<dbReference type="GO" id="GO:0016567">
    <property type="term" value="P:protein ubiquitination"/>
    <property type="evidence" value="ECO:0007669"/>
    <property type="project" value="UniProtKB-UniPathway"/>
</dbReference>
<dbReference type="GO" id="GO:0061630">
    <property type="term" value="F:ubiquitin protein ligase activity"/>
    <property type="evidence" value="ECO:0007669"/>
    <property type="project" value="UniProtKB-EC"/>
</dbReference>
<dbReference type="Gene3D" id="3.30.40.10">
    <property type="entry name" value="Zinc/RING finger domain, C3HC4 (zinc finger)"/>
    <property type="match status" value="1"/>
</dbReference>
<evidence type="ECO:0000256" key="1">
    <source>
        <dbReference type="ARBA" id="ARBA00000900"/>
    </source>
</evidence>
<evidence type="ECO:0000256" key="8">
    <source>
        <dbReference type="PROSITE-ProRule" id="PRU00175"/>
    </source>
</evidence>
<dbReference type="SUPFAM" id="SSF57850">
    <property type="entry name" value="RING/U-box"/>
    <property type="match status" value="1"/>
</dbReference>
<comment type="catalytic activity">
    <reaction evidence="1">
        <text>S-ubiquitinyl-[E2 ubiquitin-conjugating enzyme]-L-cysteine + [acceptor protein]-L-lysine = [E2 ubiquitin-conjugating enzyme]-L-cysteine + N(6)-ubiquitinyl-[acceptor protein]-L-lysine.</text>
        <dbReference type="EC" id="2.3.2.27"/>
    </reaction>
</comment>
<evidence type="ECO:0000256" key="6">
    <source>
        <dbReference type="ARBA" id="ARBA00022771"/>
    </source>
</evidence>
<reference evidence="12" key="1">
    <citation type="submission" date="2016-11" db="UniProtKB">
        <authorList>
            <consortium name="WormBaseParasite"/>
        </authorList>
    </citation>
    <scope>IDENTIFICATION</scope>
</reference>
<proteinExistence type="predicted"/>